<name>A0AA95JFF2_9BACL</name>
<feature type="transmembrane region" description="Helical" evidence="3">
    <location>
        <begin position="12"/>
        <end position="30"/>
    </location>
</feature>
<dbReference type="Proteomes" id="UP001178662">
    <property type="component" value="Chromosome"/>
</dbReference>
<keyword evidence="3" id="KW-0812">Transmembrane</keyword>
<gene>
    <name evidence="6" type="ORF">P0Y55_14065</name>
</gene>
<dbReference type="InterPro" id="IPR001119">
    <property type="entry name" value="SLH_dom"/>
</dbReference>
<organism evidence="6 7">
    <name type="scientific">Candidatus Cohnella colombiensis</name>
    <dbReference type="NCBI Taxonomy" id="3121368"/>
    <lineage>
        <taxon>Bacteria</taxon>
        <taxon>Bacillati</taxon>
        <taxon>Bacillota</taxon>
        <taxon>Bacilli</taxon>
        <taxon>Bacillales</taxon>
        <taxon>Paenibacillaceae</taxon>
        <taxon>Cohnella</taxon>
    </lineage>
</organism>
<evidence type="ECO:0000313" key="6">
    <source>
        <dbReference type="EMBL" id="WEK53695.1"/>
    </source>
</evidence>
<dbReference type="Gene3D" id="2.60.120.260">
    <property type="entry name" value="Galactose-binding domain-like"/>
    <property type="match status" value="4"/>
</dbReference>
<dbReference type="Pfam" id="PF00722">
    <property type="entry name" value="Glyco_hydro_16"/>
    <property type="match status" value="1"/>
</dbReference>
<evidence type="ECO:0000259" key="4">
    <source>
        <dbReference type="PROSITE" id="PS51272"/>
    </source>
</evidence>
<keyword evidence="7" id="KW-1185">Reference proteome</keyword>
<dbReference type="InterPro" id="IPR000757">
    <property type="entry name" value="Beta-glucanase-like"/>
</dbReference>
<evidence type="ECO:0000256" key="1">
    <source>
        <dbReference type="ARBA" id="ARBA00006865"/>
    </source>
</evidence>
<proteinExistence type="inferred from homology"/>
<evidence type="ECO:0000256" key="3">
    <source>
        <dbReference type="SAM" id="Phobius"/>
    </source>
</evidence>
<reference evidence="6" key="1">
    <citation type="submission" date="2023-03" db="EMBL/GenBank/DDBJ databases">
        <title>Andean soil-derived lignocellulolytic bacterial consortium as a source of novel taxa and putative plastic-active enzymes.</title>
        <authorList>
            <person name="Diaz-Garcia L."/>
            <person name="Chuvochina M."/>
            <person name="Feuerriegel G."/>
            <person name="Bunk B."/>
            <person name="Sproer C."/>
            <person name="Streit W.R."/>
            <person name="Rodriguez L.M."/>
            <person name="Overmann J."/>
            <person name="Jimenez D.J."/>
        </authorList>
    </citation>
    <scope>NUCLEOTIDE SEQUENCE</scope>
    <source>
        <strain evidence="6">MAG 2441</strain>
    </source>
</reference>
<dbReference type="PROSITE" id="PS51762">
    <property type="entry name" value="GH16_2"/>
    <property type="match status" value="1"/>
</dbReference>
<feature type="domain" description="SLH" evidence="4">
    <location>
        <begin position="98"/>
        <end position="161"/>
    </location>
</feature>
<keyword evidence="2" id="KW-0378">Hydrolase</keyword>
<dbReference type="GO" id="GO:0005975">
    <property type="term" value="P:carbohydrate metabolic process"/>
    <property type="evidence" value="ECO:0007669"/>
    <property type="project" value="InterPro"/>
</dbReference>
<dbReference type="InterPro" id="IPR050546">
    <property type="entry name" value="Glycosyl_Hydrlase_16"/>
</dbReference>
<dbReference type="Pfam" id="PF00395">
    <property type="entry name" value="SLH"/>
    <property type="match status" value="3"/>
</dbReference>
<keyword evidence="3" id="KW-1133">Transmembrane helix</keyword>
<dbReference type="SUPFAM" id="SSF49785">
    <property type="entry name" value="Galactose-binding domain-like"/>
    <property type="match status" value="4"/>
</dbReference>
<dbReference type="PANTHER" id="PTHR10963:SF55">
    <property type="entry name" value="GLYCOSIDE HYDROLASE FAMILY 16 PROTEIN"/>
    <property type="match status" value="1"/>
</dbReference>
<comment type="similarity">
    <text evidence="1">Belongs to the glycosyl hydrolase 16 family.</text>
</comment>
<evidence type="ECO:0000256" key="2">
    <source>
        <dbReference type="ARBA" id="ARBA00022801"/>
    </source>
</evidence>
<dbReference type="GO" id="GO:0004553">
    <property type="term" value="F:hydrolase activity, hydrolyzing O-glycosyl compounds"/>
    <property type="evidence" value="ECO:0007669"/>
    <property type="project" value="InterPro"/>
</dbReference>
<sequence length="1314" mass="143086">MVKKQLSSSKKLLYIMMCVILVFGLVEDTSRFGRASAASATGSFGDTGGHWSDQTLGKWKDQQLLKGYSDGTFRPNESLSRAEFVKLVNQVFGFTASSKSTFSDVNDHAWYVKDVSYAVEAGYITGYPGGIFKPNSSVKRQEAAKIVASLFNLSEANVAQLDGYSDSNQIAEYARKPFEQLIAGGYMKGYKDGTLRPLASLTRAEAIVMLDRLAPNVINKPGAVSKLNGEGNVLISSSGVTLQEVKVQGDLFITAGVGEGEVVLSNVTVQGTLYVNGGGVNSIYVRNSTINHMNVNKRSSPVRVVFEGTTGINDVSIDSDAIIETGSGVNIESFTVGQSGSGTTLNGDRVNTVVPHKIRNGRVEGSAPTSSGIIGGGDNGNSNDWKLVWSDEFNGDGDHADANGLDLSKWDYQLGTGAEYGLDGWGNSEQQFYSKDNVEVKGGKLVITARNDGQGSKPYTSGRLWTNTTYSKAYGKFEAKIKMPLGKGIWPAFWLMPADDEYGGWASSGEIDIMEARGRVPDKVGGTIHYGRGWPNNKYMSKDYEFPDGQDISGEHVYGLEWEPGEIRWYVDGNLYQTINNWDSTGADQAAKYAFPAPFDKPFYLILNLAVGGTFDGGLVPDANMLPAEMVVDYVRVYELAGRPYKTPVEPSVAQEPLPNVYKYPINGNYVHDVAFEQGFTEIATPDQILDTAYWNFAHISTFNGNGTVSKDVIGGSSYAKVDISAGGNAAHSIQLIQNVTLGKGRWYKLTFDAKASASRDISVKVGGGESRGWSSYSDSLTASLSTEMKGYSMVFQMAADTDVLARLEYNLGLNTNSVWIGNVKLEETTAPDPYSEDAAKEPIAGNHIYNGTFDLGRIDRMTFWKFNTSGGASATASVDATERKLKVNIQSGGSTADAITLRQSGIQLLEPNDYRLTFSAKSDQARSIAVALRKLDGTEYSGIQTIHLTPSMAEYTIEFTMEEDSDPLSQLVFMLGGSNIGIMLDDVKLIRLTDIGVGMLPIAEQFPLVNGDFSNGKESWSEHVQGRYDGWGSSATFEVDQEQMGIDIANIGVNPWDVMLMQNDFPLRKGHTYIVKVDVKSTVPRDMEVVVDGGGTRYLSDKVSLTTTWQTFSYELEPTADWTASFKLLLGKITGMTDPGAHVVTVDNVRVEEKGARERAFPLKNGSFDNGMTDWNEHVQGRYDGWDSVTAIKVVGGVAIATISNVGNNPWDVMLFQGNMPVIKGQTYVVTFEASSSVARNIEAVVENSSYYRYLNQSVSLDVATNTYRFEFTPTQDDTVGLKFLLGKPEVGIVPSSAHQIEFDNITFQIKGV</sequence>
<dbReference type="PROSITE" id="PS51272">
    <property type="entry name" value="SLH"/>
    <property type="match status" value="3"/>
</dbReference>
<dbReference type="InterPro" id="IPR013320">
    <property type="entry name" value="ConA-like_dom_sf"/>
</dbReference>
<dbReference type="SUPFAM" id="SSF49899">
    <property type="entry name" value="Concanavalin A-like lectins/glucanases"/>
    <property type="match status" value="1"/>
</dbReference>
<protein>
    <submittedName>
        <fullName evidence="6">Carbohydrate binding domain-containing protein</fullName>
    </submittedName>
</protein>
<evidence type="ECO:0000313" key="7">
    <source>
        <dbReference type="Proteomes" id="UP001178662"/>
    </source>
</evidence>
<accession>A0AA95JFF2</accession>
<dbReference type="Gene3D" id="2.60.120.200">
    <property type="match status" value="1"/>
</dbReference>
<dbReference type="Pfam" id="PF02018">
    <property type="entry name" value="CBM_4_9"/>
    <property type="match status" value="4"/>
</dbReference>
<dbReference type="CDD" id="cd08023">
    <property type="entry name" value="GH16_laminarinase_like"/>
    <property type="match status" value="1"/>
</dbReference>
<dbReference type="InterPro" id="IPR003305">
    <property type="entry name" value="CenC_carb-bd"/>
</dbReference>
<dbReference type="PANTHER" id="PTHR10963">
    <property type="entry name" value="GLYCOSYL HYDROLASE-RELATED"/>
    <property type="match status" value="1"/>
</dbReference>
<feature type="domain" description="SLH" evidence="4">
    <location>
        <begin position="39"/>
        <end position="97"/>
    </location>
</feature>
<evidence type="ECO:0000259" key="5">
    <source>
        <dbReference type="PROSITE" id="PS51762"/>
    </source>
</evidence>
<dbReference type="EMBL" id="CP119317">
    <property type="protein sequence ID" value="WEK53695.1"/>
    <property type="molecule type" value="Genomic_DNA"/>
</dbReference>
<keyword evidence="3" id="KW-0472">Membrane</keyword>
<feature type="domain" description="SLH" evidence="4">
    <location>
        <begin position="164"/>
        <end position="224"/>
    </location>
</feature>
<dbReference type="InterPro" id="IPR008979">
    <property type="entry name" value="Galactose-bd-like_sf"/>
</dbReference>
<feature type="domain" description="GH16" evidence="5">
    <location>
        <begin position="376"/>
        <end position="643"/>
    </location>
</feature>